<name>A0A9J6AFB1_SOLCO</name>
<dbReference type="EMBL" id="JACXVP010000002">
    <property type="protein sequence ID" value="KAG5623350.1"/>
    <property type="molecule type" value="Genomic_DNA"/>
</dbReference>
<proteinExistence type="predicted"/>
<dbReference type="GO" id="GO:0020037">
    <property type="term" value="F:heme binding"/>
    <property type="evidence" value="ECO:0007669"/>
    <property type="project" value="InterPro"/>
</dbReference>
<comment type="caution">
    <text evidence="1">The sequence shown here is derived from an EMBL/GenBank/DDBJ whole genome shotgun (WGS) entry which is preliminary data.</text>
</comment>
<dbReference type="GO" id="GO:0006979">
    <property type="term" value="P:response to oxidative stress"/>
    <property type="evidence" value="ECO:0007669"/>
    <property type="project" value="InterPro"/>
</dbReference>
<evidence type="ECO:0000313" key="1">
    <source>
        <dbReference type="EMBL" id="KAG5623350.1"/>
    </source>
</evidence>
<dbReference type="Proteomes" id="UP000824120">
    <property type="component" value="Chromosome 2"/>
</dbReference>
<accession>A0A9J6AFB1</accession>
<sequence>MRGRGLLFADQQLMANEKTVTDYTIDDGIIFRTLFAHAMAKLLSNFGVLTGSEGEAAAAHPSSFFVFFTASRVPGFSFVDKLRSLFLFQNCIAYFECFIMTLKKLKKVSWATGPDFCQMNLLAEFYGFLLLV</sequence>
<evidence type="ECO:0000313" key="2">
    <source>
        <dbReference type="Proteomes" id="UP000824120"/>
    </source>
</evidence>
<organism evidence="1 2">
    <name type="scientific">Solanum commersonii</name>
    <name type="common">Commerson's wild potato</name>
    <name type="synonym">Commerson's nightshade</name>
    <dbReference type="NCBI Taxonomy" id="4109"/>
    <lineage>
        <taxon>Eukaryota</taxon>
        <taxon>Viridiplantae</taxon>
        <taxon>Streptophyta</taxon>
        <taxon>Embryophyta</taxon>
        <taxon>Tracheophyta</taxon>
        <taxon>Spermatophyta</taxon>
        <taxon>Magnoliopsida</taxon>
        <taxon>eudicotyledons</taxon>
        <taxon>Gunneridae</taxon>
        <taxon>Pentapetalae</taxon>
        <taxon>asterids</taxon>
        <taxon>lamiids</taxon>
        <taxon>Solanales</taxon>
        <taxon>Solanaceae</taxon>
        <taxon>Solanoideae</taxon>
        <taxon>Solaneae</taxon>
        <taxon>Solanum</taxon>
    </lineage>
</organism>
<protein>
    <submittedName>
        <fullName evidence="1">Uncharacterized protein</fullName>
    </submittedName>
</protein>
<dbReference type="AlphaFoldDB" id="A0A9J6AFB1"/>
<reference evidence="1 2" key="1">
    <citation type="submission" date="2020-09" db="EMBL/GenBank/DDBJ databases">
        <title>De no assembly of potato wild relative species, Solanum commersonii.</title>
        <authorList>
            <person name="Cho K."/>
        </authorList>
    </citation>
    <scope>NUCLEOTIDE SEQUENCE [LARGE SCALE GENOMIC DNA]</scope>
    <source>
        <strain evidence="1">LZ3.2</strain>
        <tissue evidence="1">Leaf</tissue>
    </source>
</reference>
<keyword evidence="2" id="KW-1185">Reference proteome</keyword>
<gene>
    <name evidence="1" type="ORF">H5410_008568</name>
</gene>
<dbReference type="GO" id="GO:0004601">
    <property type="term" value="F:peroxidase activity"/>
    <property type="evidence" value="ECO:0007669"/>
    <property type="project" value="InterPro"/>
</dbReference>
<dbReference type="OrthoDB" id="1738961at2759"/>
<dbReference type="SUPFAM" id="SSF48113">
    <property type="entry name" value="Heme-dependent peroxidases"/>
    <property type="match status" value="1"/>
</dbReference>
<dbReference type="InterPro" id="IPR010255">
    <property type="entry name" value="Haem_peroxidase_sf"/>
</dbReference>